<dbReference type="EMBL" id="CP000556">
    <property type="protein sequence ID" value="ABM96851.1"/>
    <property type="molecule type" value="Genomic_DNA"/>
</dbReference>
<dbReference type="PROSITE" id="PS50110">
    <property type="entry name" value="RESPONSE_REGULATORY"/>
    <property type="match status" value="1"/>
</dbReference>
<keyword evidence="4" id="KW-0902">Two-component regulatory system</keyword>
<protein>
    <recommendedName>
        <fullName evidence="2">histidine kinase</fullName>
        <ecNumber evidence="2">2.7.13.3</ecNumber>
    </recommendedName>
</protein>
<dbReference type="InterPro" id="IPR036890">
    <property type="entry name" value="HATPase_C_sf"/>
</dbReference>
<evidence type="ECO:0000313" key="8">
    <source>
        <dbReference type="EMBL" id="ABM96851.1"/>
    </source>
</evidence>
<keyword evidence="9" id="KW-1185">Reference proteome</keyword>
<evidence type="ECO:0000313" key="9">
    <source>
        <dbReference type="Proteomes" id="UP000000366"/>
    </source>
</evidence>
<dbReference type="SUPFAM" id="SSF52172">
    <property type="entry name" value="CheY-like"/>
    <property type="match status" value="1"/>
</dbReference>
<keyword evidence="8" id="KW-0808">Transferase</keyword>
<dbReference type="PROSITE" id="PS50109">
    <property type="entry name" value="HIS_KIN"/>
    <property type="match status" value="1"/>
</dbReference>
<dbReference type="eggNOG" id="COG2205">
    <property type="taxonomic scope" value="Bacteria"/>
</dbReference>
<dbReference type="SMART" id="SM00448">
    <property type="entry name" value="REC"/>
    <property type="match status" value="1"/>
</dbReference>
<dbReference type="GO" id="GO:0000155">
    <property type="term" value="F:phosphorelay sensor kinase activity"/>
    <property type="evidence" value="ECO:0007669"/>
    <property type="project" value="InterPro"/>
</dbReference>
<keyword evidence="8" id="KW-0614">Plasmid</keyword>
<evidence type="ECO:0000256" key="4">
    <source>
        <dbReference type="ARBA" id="ARBA00023012"/>
    </source>
</evidence>
<geneLocation type="plasmid" evidence="8 9">
    <name>RPME01</name>
</geneLocation>
<feature type="domain" description="Response regulatory" evidence="7">
    <location>
        <begin position="386"/>
        <end position="506"/>
    </location>
</feature>
<feature type="modified residue" description="4-aspartylphosphate" evidence="5">
    <location>
        <position position="435"/>
    </location>
</feature>
<keyword evidence="3 5" id="KW-0597">Phosphoprotein</keyword>
<dbReference type="AlphaFoldDB" id="A2SMR2"/>
<dbReference type="CDD" id="cd00082">
    <property type="entry name" value="HisKA"/>
    <property type="match status" value="1"/>
</dbReference>
<dbReference type="SUPFAM" id="SSF55874">
    <property type="entry name" value="ATPase domain of HSP90 chaperone/DNA topoisomerase II/histidine kinase"/>
    <property type="match status" value="1"/>
</dbReference>
<dbReference type="FunFam" id="3.30.565.10:FF:000078">
    <property type="entry name" value="Two-component sensor histidine kinase"/>
    <property type="match status" value="1"/>
</dbReference>
<dbReference type="InterPro" id="IPR003661">
    <property type="entry name" value="HisK_dim/P_dom"/>
</dbReference>
<organism evidence="8 9">
    <name type="scientific">Methylibium petroleiphilum (strain ATCC BAA-1232 / LMG 22953 / PM1)</name>
    <dbReference type="NCBI Taxonomy" id="420662"/>
    <lineage>
        <taxon>Bacteria</taxon>
        <taxon>Pseudomonadati</taxon>
        <taxon>Pseudomonadota</taxon>
        <taxon>Betaproteobacteria</taxon>
        <taxon>Burkholderiales</taxon>
        <taxon>Sphaerotilaceae</taxon>
        <taxon>Methylibium</taxon>
    </lineage>
</organism>
<dbReference type="Gene3D" id="3.40.50.2300">
    <property type="match status" value="1"/>
</dbReference>
<dbReference type="EC" id="2.7.13.3" evidence="2"/>
<accession>A2SMR2</accession>
<dbReference type="SUPFAM" id="SSF47384">
    <property type="entry name" value="Homodimeric domain of signal transducing histidine kinase"/>
    <property type="match status" value="1"/>
</dbReference>
<evidence type="ECO:0000259" key="7">
    <source>
        <dbReference type="PROSITE" id="PS50110"/>
    </source>
</evidence>
<dbReference type="Pfam" id="PF00512">
    <property type="entry name" value="HisKA"/>
    <property type="match status" value="1"/>
</dbReference>
<dbReference type="PRINTS" id="PR00344">
    <property type="entry name" value="BCTRLSENSOR"/>
</dbReference>
<reference evidence="8 9" key="1">
    <citation type="journal article" date="2007" name="J. Bacteriol.">
        <title>Whole-genome analysis of the methyl tert-butyl ether-degrading beta-proteobacterium Methylibium petroleiphilum PM1.</title>
        <authorList>
            <person name="Kane S.R."/>
            <person name="Chakicherla A.Y."/>
            <person name="Chain P.S.G."/>
            <person name="Schmidt R."/>
            <person name="Shin M.W."/>
            <person name="Legler T.C."/>
            <person name="Scow K.M."/>
            <person name="Larimer F.W."/>
            <person name="Lucas S.M."/>
            <person name="Richardson P.M."/>
            <person name="Hristova K.R."/>
        </authorList>
    </citation>
    <scope>NUCLEOTIDE SEQUENCE [LARGE SCALE GENOMIC DNA]</scope>
    <source>
        <strain evidence="9">ATCC BAA-1232 / LMG 22953 / PM1</strain>
        <plasmid evidence="8 9">RPME01</plasmid>
    </source>
</reference>
<dbReference type="InterPro" id="IPR003594">
    <property type="entry name" value="HATPase_dom"/>
</dbReference>
<comment type="catalytic activity">
    <reaction evidence="1">
        <text>ATP + protein L-histidine = ADP + protein N-phospho-L-histidine.</text>
        <dbReference type="EC" id="2.7.13.3"/>
    </reaction>
</comment>
<dbReference type="CDD" id="cd16922">
    <property type="entry name" value="HATPase_EvgS-ArcB-TorS-like"/>
    <property type="match status" value="1"/>
</dbReference>
<dbReference type="RefSeq" id="WP_011831466.1">
    <property type="nucleotide sequence ID" value="NC_008826.1"/>
</dbReference>
<dbReference type="Proteomes" id="UP000000366">
    <property type="component" value="Plasmid RPME01"/>
</dbReference>
<dbReference type="InterPro" id="IPR036097">
    <property type="entry name" value="HisK_dim/P_sf"/>
</dbReference>
<dbReference type="HOGENOM" id="CLU_000445_114_15_4"/>
<dbReference type="eggNOG" id="COG0784">
    <property type="taxonomic scope" value="Bacteria"/>
</dbReference>
<evidence type="ECO:0000256" key="5">
    <source>
        <dbReference type="PROSITE-ProRule" id="PRU00169"/>
    </source>
</evidence>
<dbReference type="KEGG" id="mpt:Mpe_B0072"/>
<dbReference type="PANTHER" id="PTHR45339">
    <property type="entry name" value="HYBRID SIGNAL TRANSDUCTION HISTIDINE KINASE J"/>
    <property type="match status" value="1"/>
</dbReference>
<gene>
    <name evidence="8" type="ordered locus">Mpe_B0072</name>
</gene>
<dbReference type="Pfam" id="PF00072">
    <property type="entry name" value="Response_reg"/>
    <property type="match status" value="1"/>
</dbReference>
<dbReference type="SMART" id="SM00387">
    <property type="entry name" value="HATPase_c"/>
    <property type="match status" value="1"/>
</dbReference>
<sequence length="527" mass="56145">MKSRFLATMSHEIRTPLNGVVGAAELLQKNGLSEREKAQMVSLLTQSSRALMALINDILDWSKLDVGKVMIERHPINLRALVFESNELFAAQAANKDIELTSSCNPDVPRTLHGDPTRIRQIVNNLVSNAVKFTERGGVHIHLSIDGIDPSERHQEGDPRTVRIEVSDTGIGISPEKLGKLFKAFSQGDVSVTRNFGGTGLGLVISQELANLMGGRIEVSSTPGVGSVFTALLPMIATDQVASTGVPRARPDIILAATNVGLRRHIRSLLSDLRIDPTTVGHIPDESELSECRLLLVDAPMLAGITNLSACLDRHSAAGRRVAVLTPLNCDAVVGVLPEAVLLYKPVRLTSIRALVDAVDGVSTSTGEQRTGSDGAQSTPPLRGLRVLIAEDNQVNQVVFQAMLAQAEADCSIARNGQEALDALAEHKFDVVLMDVQMPVLDGISAVRELRARESSNPGSGRTTVVAMTANTEPQDIAQCRSAGMDDFLPKPFSIGQLTSVLARHAHRSPAAAGQALATGAAASTLK</sequence>
<dbReference type="InterPro" id="IPR004358">
    <property type="entry name" value="Sig_transdc_His_kin-like_C"/>
</dbReference>
<evidence type="ECO:0000256" key="2">
    <source>
        <dbReference type="ARBA" id="ARBA00012438"/>
    </source>
</evidence>
<dbReference type="Gene3D" id="1.10.287.130">
    <property type="match status" value="1"/>
</dbReference>
<feature type="domain" description="Histidine kinase" evidence="6">
    <location>
        <begin position="8"/>
        <end position="237"/>
    </location>
</feature>
<dbReference type="InterPro" id="IPR001789">
    <property type="entry name" value="Sig_transdc_resp-reg_receiver"/>
</dbReference>
<dbReference type="CDD" id="cd17546">
    <property type="entry name" value="REC_hyHK_CKI1_RcsC-like"/>
    <property type="match status" value="1"/>
</dbReference>
<dbReference type="InterPro" id="IPR011006">
    <property type="entry name" value="CheY-like_superfamily"/>
</dbReference>
<dbReference type="Gene3D" id="3.30.565.10">
    <property type="entry name" value="Histidine kinase-like ATPase, C-terminal domain"/>
    <property type="match status" value="1"/>
</dbReference>
<dbReference type="Pfam" id="PF02518">
    <property type="entry name" value="HATPase_c"/>
    <property type="match status" value="1"/>
</dbReference>
<proteinExistence type="predicted"/>
<evidence type="ECO:0000256" key="3">
    <source>
        <dbReference type="ARBA" id="ARBA00022553"/>
    </source>
</evidence>
<evidence type="ECO:0000259" key="6">
    <source>
        <dbReference type="PROSITE" id="PS50109"/>
    </source>
</evidence>
<dbReference type="PANTHER" id="PTHR45339:SF1">
    <property type="entry name" value="HYBRID SIGNAL TRANSDUCTION HISTIDINE KINASE J"/>
    <property type="match status" value="1"/>
</dbReference>
<dbReference type="SMART" id="SM00388">
    <property type="entry name" value="HisKA"/>
    <property type="match status" value="1"/>
</dbReference>
<evidence type="ECO:0000256" key="1">
    <source>
        <dbReference type="ARBA" id="ARBA00000085"/>
    </source>
</evidence>
<name>A2SMR2_METPP</name>
<dbReference type="InterPro" id="IPR005467">
    <property type="entry name" value="His_kinase_dom"/>
</dbReference>